<keyword evidence="3" id="KW-1185">Reference proteome</keyword>
<reference evidence="2" key="1">
    <citation type="submission" date="2023-06" db="EMBL/GenBank/DDBJ databases">
        <title>Robiginitalea aurantiacus sp. nov. and Algoriphagus sediminis sp. nov., isolated from coastal sediment.</title>
        <authorList>
            <person name="Zhou Z.Y."/>
            <person name="An J."/>
            <person name="Jia Y.W."/>
            <person name="Du Z.J."/>
        </authorList>
    </citation>
    <scope>NUCLEOTIDE SEQUENCE</scope>
    <source>
        <strain evidence="2">M39</strain>
    </source>
</reference>
<evidence type="ECO:0000313" key="3">
    <source>
        <dbReference type="Proteomes" id="UP001174839"/>
    </source>
</evidence>
<protein>
    <submittedName>
        <fullName evidence="2">GNAT family N-acetyltransferase</fullName>
    </submittedName>
</protein>
<dbReference type="Pfam" id="PF13302">
    <property type="entry name" value="Acetyltransf_3"/>
    <property type="match status" value="1"/>
</dbReference>
<comment type="caution">
    <text evidence="2">The sequence shown here is derived from an EMBL/GenBank/DDBJ whole genome shotgun (WGS) entry which is preliminary data.</text>
</comment>
<dbReference type="PROSITE" id="PS51186">
    <property type="entry name" value="GNAT"/>
    <property type="match status" value="1"/>
</dbReference>
<sequence>MKLLKGAHIALRALEPDDLEYLYSLENDTDIWEISGTLAPYSKKVLKDYLDRAHCDIYQAKQLRLVICSDSEPHIGLIDLYDFDPRNLRAGIGIVISQPGNRDRGFGAEALSLLCEYAFQVLDLHQLYAGVSADNSRSIHLFEKLGFQQNGVRKDWLRTSQGFKDELLFQKIRTDVY</sequence>
<dbReference type="InterPro" id="IPR000182">
    <property type="entry name" value="GNAT_dom"/>
</dbReference>
<dbReference type="Gene3D" id="3.40.630.30">
    <property type="match status" value="1"/>
</dbReference>
<feature type="domain" description="N-acetyltransferase" evidence="1">
    <location>
        <begin position="9"/>
        <end position="170"/>
    </location>
</feature>
<organism evidence="2 3">
    <name type="scientific">Robiginitalea aurantiaca</name>
    <dbReference type="NCBI Taxonomy" id="3056915"/>
    <lineage>
        <taxon>Bacteria</taxon>
        <taxon>Pseudomonadati</taxon>
        <taxon>Bacteroidota</taxon>
        <taxon>Flavobacteriia</taxon>
        <taxon>Flavobacteriales</taxon>
        <taxon>Flavobacteriaceae</taxon>
        <taxon>Robiginitalea</taxon>
    </lineage>
</organism>
<dbReference type="Proteomes" id="UP001174839">
    <property type="component" value="Unassembled WGS sequence"/>
</dbReference>
<name>A0ABT7WGB9_9FLAO</name>
<proteinExistence type="predicted"/>
<accession>A0ABT7WGB9</accession>
<gene>
    <name evidence="2" type="ORF">QU605_10820</name>
</gene>
<dbReference type="EMBL" id="JAUDUY010000004">
    <property type="protein sequence ID" value="MDM9631968.1"/>
    <property type="molecule type" value="Genomic_DNA"/>
</dbReference>
<dbReference type="RefSeq" id="WP_289725326.1">
    <property type="nucleotide sequence ID" value="NZ_JAUDUY010000004.1"/>
</dbReference>
<dbReference type="InterPro" id="IPR016181">
    <property type="entry name" value="Acyl_CoA_acyltransferase"/>
</dbReference>
<evidence type="ECO:0000313" key="2">
    <source>
        <dbReference type="EMBL" id="MDM9631968.1"/>
    </source>
</evidence>
<dbReference type="PANTHER" id="PTHR43415:SF3">
    <property type="entry name" value="GNAT-FAMILY ACETYLTRANSFERASE"/>
    <property type="match status" value="1"/>
</dbReference>
<dbReference type="PANTHER" id="PTHR43415">
    <property type="entry name" value="SPERMIDINE N(1)-ACETYLTRANSFERASE"/>
    <property type="match status" value="1"/>
</dbReference>
<evidence type="ECO:0000259" key="1">
    <source>
        <dbReference type="PROSITE" id="PS51186"/>
    </source>
</evidence>
<dbReference type="SUPFAM" id="SSF55729">
    <property type="entry name" value="Acyl-CoA N-acyltransferases (Nat)"/>
    <property type="match status" value="1"/>
</dbReference>